<reference evidence="3 5" key="1">
    <citation type="journal article" date="2012" name="Nat. Biotechnol.">
        <title>Reference genome sequence of the model plant Setaria.</title>
        <authorList>
            <person name="Bennetzen J.L."/>
            <person name="Schmutz J."/>
            <person name="Wang H."/>
            <person name="Percifield R."/>
            <person name="Hawkins J."/>
            <person name="Pontaroli A.C."/>
            <person name="Estep M."/>
            <person name="Feng L."/>
            <person name="Vaughn J.N."/>
            <person name="Grimwood J."/>
            <person name="Jenkins J."/>
            <person name="Barry K."/>
            <person name="Lindquist E."/>
            <person name="Hellsten U."/>
            <person name="Deshpande S."/>
            <person name="Wang X."/>
            <person name="Wu X."/>
            <person name="Mitros T."/>
            <person name="Triplett J."/>
            <person name="Yang X."/>
            <person name="Ye C.Y."/>
            <person name="Mauro-Herrera M."/>
            <person name="Wang L."/>
            <person name="Li P."/>
            <person name="Sharma M."/>
            <person name="Sharma R."/>
            <person name="Ronald P.C."/>
            <person name="Panaud O."/>
            <person name="Kellogg E.A."/>
            <person name="Brutnell T.P."/>
            <person name="Doust A.N."/>
            <person name="Tuskan G.A."/>
            <person name="Rokhsar D."/>
            <person name="Devos K.M."/>
        </authorList>
    </citation>
    <scope>NUCLEOTIDE SEQUENCE [LARGE SCALE GENOMIC DNA]</scope>
    <source>
        <strain evidence="5">cv. Yugu1</strain>
        <strain evidence="3">Yugu1</strain>
    </source>
</reference>
<evidence type="ECO:0000313" key="4">
    <source>
        <dbReference type="EnsemblPlants" id="KQL15875"/>
    </source>
</evidence>
<dbReference type="eggNOG" id="KOG1515">
    <property type="taxonomic scope" value="Eukaryota"/>
</dbReference>
<dbReference type="Proteomes" id="UP000004995">
    <property type="component" value="Unassembled WGS sequence"/>
</dbReference>
<feature type="active site" evidence="1">
    <location>
        <position position="87"/>
    </location>
</feature>
<dbReference type="PROSITE" id="PS01174">
    <property type="entry name" value="LIPASE_GDXG_SER"/>
    <property type="match status" value="1"/>
</dbReference>
<dbReference type="OrthoDB" id="1740220at2759"/>
<accession>K3ZFH3</accession>
<dbReference type="InterPro" id="IPR050466">
    <property type="entry name" value="Carboxylest/Gibb_receptor"/>
</dbReference>
<dbReference type="EMBL" id="AGNK02001798">
    <property type="status" value="NOT_ANNOTATED_CDS"/>
    <property type="molecule type" value="Genomic_DNA"/>
</dbReference>
<dbReference type="Pfam" id="PF07859">
    <property type="entry name" value="Abhydrolase_3"/>
    <property type="match status" value="1"/>
</dbReference>
<evidence type="ECO:0000256" key="1">
    <source>
        <dbReference type="PROSITE-ProRule" id="PRU10038"/>
    </source>
</evidence>
<proteinExistence type="predicted"/>
<evidence type="ECO:0000259" key="2">
    <source>
        <dbReference type="Pfam" id="PF07859"/>
    </source>
</evidence>
<dbReference type="GO" id="GO:0016787">
    <property type="term" value="F:hydrolase activity"/>
    <property type="evidence" value="ECO:0007669"/>
    <property type="project" value="InterPro"/>
</dbReference>
<dbReference type="EMBL" id="CM003530">
    <property type="protein sequence ID" value="RCV18114.1"/>
    <property type="molecule type" value="Genomic_DNA"/>
</dbReference>
<dbReference type="EnsemblPlants" id="KQL15875">
    <property type="protein sequence ID" value="KQL15875"/>
    <property type="gene ID" value="SETIT_025325mg"/>
</dbReference>
<dbReference type="AlphaFoldDB" id="K3ZFH3"/>
<reference evidence="3" key="2">
    <citation type="submission" date="2015-07" db="EMBL/GenBank/DDBJ databases">
        <authorList>
            <person name="Noorani M."/>
        </authorList>
    </citation>
    <scope>NUCLEOTIDE SEQUENCE</scope>
    <source>
        <strain evidence="3">Yugu1</strain>
    </source>
</reference>
<organism evidence="4 5">
    <name type="scientific">Setaria italica</name>
    <name type="common">Foxtail millet</name>
    <name type="synonym">Panicum italicum</name>
    <dbReference type="NCBI Taxonomy" id="4555"/>
    <lineage>
        <taxon>Eukaryota</taxon>
        <taxon>Viridiplantae</taxon>
        <taxon>Streptophyta</taxon>
        <taxon>Embryophyta</taxon>
        <taxon>Tracheophyta</taxon>
        <taxon>Spermatophyta</taxon>
        <taxon>Magnoliopsida</taxon>
        <taxon>Liliopsida</taxon>
        <taxon>Poales</taxon>
        <taxon>Poaceae</taxon>
        <taxon>PACMAD clade</taxon>
        <taxon>Panicoideae</taxon>
        <taxon>Panicodae</taxon>
        <taxon>Paniceae</taxon>
        <taxon>Cenchrinae</taxon>
        <taxon>Setaria</taxon>
    </lineage>
</organism>
<dbReference type="PANTHER" id="PTHR23024">
    <property type="entry name" value="ARYLACETAMIDE DEACETYLASE"/>
    <property type="match status" value="1"/>
</dbReference>
<dbReference type="Gene3D" id="3.40.50.1820">
    <property type="entry name" value="alpha/beta hydrolase"/>
    <property type="match status" value="1"/>
</dbReference>
<feature type="domain" description="Alpha/beta hydrolase fold-3" evidence="2">
    <location>
        <begin position="6"/>
        <end position="123"/>
    </location>
</feature>
<protein>
    <recommendedName>
        <fullName evidence="2">Alpha/beta hydrolase fold-3 domain-containing protein</fullName>
    </recommendedName>
</protein>
<sequence length="204" mass="22908">MFYDDGVFIIESTFTLLYHAYLNMVAAKAHVVAVPVEYRLVPKHQLPAAYDDSWQALNWVTRNTTSEPESWLWDRGNLSRLFVAGDSAGANIAHNMAMRVGTEDGLDGGAAITGLLLLDPYFWGKEPMVGRRRTRVVSSRMAVTSSGLDDFRPQDLAYAAVLNGSGWGREVEQYETPDERHVYFLDRPKDPNSVKELAFVTSFQ</sequence>
<dbReference type="PANTHER" id="PTHR23024:SF418">
    <property type="entry name" value="OS09G0462100 PROTEIN"/>
    <property type="match status" value="1"/>
</dbReference>
<dbReference type="OMA" id="IAHYMAM"/>
<keyword evidence="5" id="KW-1185">Reference proteome</keyword>
<dbReference type="InterPro" id="IPR013094">
    <property type="entry name" value="AB_hydrolase_3"/>
</dbReference>
<evidence type="ECO:0000313" key="5">
    <source>
        <dbReference type="Proteomes" id="UP000004995"/>
    </source>
</evidence>
<dbReference type="SUPFAM" id="SSF53474">
    <property type="entry name" value="alpha/beta-Hydrolases"/>
    <property type="match status" value="1"/>
</dbReference>
<dbReference type="HOGENOM" id="CLU_012494_22_3_1"/>
<gene>
    <name evidence="3" type="ORF">SETIT_3G274500v2</name>
</gene>
<evidence type="ECO:0000313" key="3">
    <source>
        <dbReference type="EMBL" id="RCV18114.1"/>
    </source>
</evidence>
<dbReference type="InterPro" id="IPR033140">
    <property type="entry name" value="Lipase_GDXG_put_SER_AS"/>
</dbReference>
<dbReference type="InterPro" id="IPR029058">
    <property type="entry name" value="AB_hydrolase_fold"/>
</dbReference>
<name>K3ZFH3_SETIT</name>
<dbReference type="Gramene" id="KQL15875">
    <property type="protein sequence ID" value="KQL15875"/>
    <property type="gene ID" value="SETIT_025325mg"/>
</dbReference>
<reference evidence="4" key="3">
    <citation type="submission" date="2018-08" db="UniProtKB">
        <authorList>
            <consortium name="EnsemblPlants"/>
        </authorList>
    </citation>
    <scope>IDENTIFICATION</scope>
    <source>
        <strain evidence="4">Yugu1</strain>
    </source>
</reference>